<dbReference type="Proteomes" id="UP001320159">
    <property type="component" value="Unassembled WGS sequence"/>
</dbReference>
<proteinExistence type="predicted"/>
<dbReference type="EMBL" id="PGCK01000006">
    <property type="protein sequence ID" value="MCD1295054.1"/>
    <property type="molecule type" value="Genomic_DNA"/>
</dbReference>
<reference evidence="1 2" key="1">
    <citation type="submission" date="2017-11" db="EMBL/GenBank/DDBJ databases">
        <title>Isolation and Characterization of Family Methanocellaceae Species from Potential Methane Hydrate Area Offshore Southwestern Taiwan.</title>
        <authorList>
            <person name="Zhang W.-L."/>
            <person name="Chen W.-C."/>
            <person name="Lai M.-C."/>
            <person name="Chen S.-C."/>
        </authorList>
    </citation>
    <scope>NUCLEOTIDE SEQUENCE [LARGE SCALE GENOMIC DNA]</scope>
    <source>
        <strain evidence="1 2">CWC-04</strain>
    </source>
</reference>
<dbReference type="AlphaFoldDB" id="A0AAP2RCJ3"/>
<accession>A0AAP2RCJ3</accession>
<dbReference type="RefSeq" id="WP_230741896.1">
    <property type="nucleotide sequence ID" value="NZ_PGCK01000006.1"/>
</dbReference>
<protein>
    <submittedName>
        <fullName evidence="1">Uncharacterized protein</fullName>
    </submittedName>
</protein>
<sequence length="152" mass="16204">MDKFLAAISAVAIILIAAGAGMLIMFGDDVKTTPVATPTPKPSGNPWDSIPVYTISGAEDIAKKFVTDDETFKFDGMIDTLNVNGVQATVPCGYDVIVEFNCSYGGYGDRTGNTVTDAITPHKAVISILRNNVTAAVLDETYDMVTEKYLKA</sequence>
<organism evidence="1 2">
    <name type="scientific">Methanooceanicella nereidis</name>
    <dbReference type="NCBI Taxonomy" id="2052831"/>
    <lineage>
        <taxon>Archaea</taxon>
        <taxon>Methanobacteriati</taxon>
        <taxon>Methanobacteriota</taxon>
        <taxon>Stenosarchaea group</taxon>
        <taxon>Methanomicrobia</taxon>
        <taxon>Methanocellales</taxon>
        <taxon>Methanocellaceae</taxon>
        <taxon>Methanooceanicella</taxon>
    </lineage>
</organism>
<comment type="caution">
    <text evidence="1">The sequence shown here is derived from an EMBL/GenBank/DDBJ whole genome shotgun (WGS) entry which is preliminary data.</text>
</comment>
<evidence type="ECO:0000313" key="2">
    <source>
        <dbReference type="Proteomes" id="UP001320159"/>
    </source>
</evidence>
<gene>
    <name evidence="1" type="ORF">CUJ83_08595</name>
</gene>
<evidence type="ECO:0000313" key="1">
    <source>
        <dbReference type="EMBL" id="MCD1295054.1"/>
    </source>
</evidence>
<keyword evidence="2" id="KW-1185">Reference proteome</keyword>
<name>A0AAP2RCJ3_9EURY</name>